<dbReference type="Pfam" id="PF01212">
    <property type="entry name" value="Beta_elim_lyase"/>
    <property type="match status" value="1"/>
</dbReference>
<keyword evidence="6" id="KW-1185">Reference proteome</keyword>
<dbReference type="AlphaFoldDB" id="A0A0L0RVW9"/>
<proteinExistence type="inferred from homology"/>
<evidence type="ECO:0000256" key="2">
    <source>
        <dbReference type="ARBA" id="ARBA00006966"/>
    </source>
</evidence>
<dbReference type="InterPro" id="IPR015424">
    <property type="entry name" value="PyrdxlP-dep_Trfase"/>
</dbReference>
<evidence type="ECO:0000313" key="5">
    <source>
        <dbReference type="EMBL" id="KNE54542.1"/>
    </source>
</evidence>
<comment type="cofactor">
    <cofactor evidence="1">
        <name>pyridoxal 5'-phosphate</name>
        <dbReference type="ChEBI" id="CHEBI:597326"/>
    </cofactor>
</comment>
<dbReference type="GO" id="GO:0008732">
    <property type="term" value="F:L-allo-threonine aldolase activity"/>
    <property type="evidence" value="ECO:0007669"/>
    <property type="project" value="TreeGrafter"/>
</dbReference>
<reference evidence="6" key="2">
    <citation type="submission" date="2009-11" db="EMBL/GenBank/DDBJ databases">
        <title>The Genome Sequence of Allomyces macrogynus strain ATCC 38327.</title>
        <authorList>
            <consortium name="The Broad Institute Genome Sequencing Platform"/>
            <person name="Russ C."/>
            <person name="Cuomo C."/>
            <person name="Shea T."/>
            <person name="Young S.K."/>
            <person name="Zeng Q."/>
            <person name="Koehrsen M."/>
            <person name="Haas B."/>
            <person name="Borodovsky M."/>
            <person name="Guigo R."/>
            <person name="Alvarado L."/>
            <person name="Berlin A."/>
            <person name="Borenstein D."/>
            <person name="Chen Z."/>
            <person name="Engels R."/>
            <person name="Freedman E."/>
            <person name="Gellesch M."/>
            <person name="Goldberg J."/>
            <person name="Griggs A."/>
            <person name="Gujja S."/>
            <person name="Heiman D."/>
            <person name="Hepburn T."/>
            <person name="Howarth C."/>
            <person name="Jen D."/>
            <person name="Larson L."/>
            <person name="Lewis B."/>
            <person name="Mehta T."/>
            <person name="Park D."/>
            <person name="Pearson M."/>
            <person name="Roberts A."/>
            <person name="Saif S."/>
            <person name="Shenoy N."/>
            <person name="Sisk P."/>
            <person name="Stolte C."/>
            <person name="Sykes S."/>
            <person name="Walk T."/>
            <person name="White J."/>
            <person name="Yandava C."/>
            <person name="Burger G."/>
            <person name="Gray M.W."/>
            <person name="Holland P.W.H."/>
            <person name="King N."/>
            <person name="Lang F.B.F."/>
            <person name="Roger A.J."/>
            <person name="Ruiz-Trillo I."/>
            <person name="Lander E."/>
            <person name="Nusbaum C."/>
        </authorList>
    </citation>
    <scope>NUCLEOTIDE SEQUENCE [LARGE SCALE GENOMIC DNA]</scope>
    <source>
        <strain evidence="6">ATCC 38327</strain>
    </source>
</reference>
<sequence length="134" mass="13869">MATPDHLKGPAAVAYDFRSDTVTVPSPDMLAAMVQAPVGDDVFGEDPTIVALEHRVASLLGHEAALFCASGTMSNQLGIRTHLRGGAPHSVLADGRAHVHMWEAGGIAAHCGAKVIAVDVEGQQARAANAPNRT</sequence>
<dbReference type="PANTHER" id="PTHR48097">
    <property type="entry name" value="L-THREONINE ALDOLASE-RELATED"/>
    <property type="match status" value="1"/>
</dbReference>
<evidence type="ECO:0000256" key="3">
    <source>
        <dbReference type="ARBA" id="ARBA00022898"/>
    </source>
</evidence>
<organism evidence="5 6">
    <name type="scientific">Allomyces macrogynus (strain ATCC 38327)</name>
    <name type="common">Allomyces javanicus var. macrogynus</name>
    <dbReference type="NCBI Taxonomy" id="578462"/>
    <lineage>
        <taxon>Eukaryota</taxon>
        <taxon>Fungi</taxon>
        <taxon>Fungi incertae sedis</taxon>
        <taxon>Blastocladiomycota</taxon>
        <taxon>Blastocladiomycetes</taxon>
        <taxon>Blastocladiales</taxon>
        <taxon>Blastocladiaceae</taxon>
        <taxon>Allomyces</taxon>
    </lineage>
</organism>
<reference evidence="5 6" key="1">
    <citation type="submission" date="2009-11" db="EMBL/GenBank/DDBJ databases">
        <title>Annotation of Allomyces macrogynus ATCC 38327.</title>
        <authorList>
            <consortium name="The Broad Institute Genome Sequencing Platform"/>
            <person name="Russ C."/>
            <person name="Cuomo C."/>
            <person name="Burger G."/>
            <person name="Gray M.W."/>
            <person name="Holland P.W.H."/>
            <person name="King N."/>
            <person name="Lang F.B.F."/>
            <person name="Roger A.J."/>
            <person name="Ruiz-Trillo I."/>
            <person name="Young S.K."/>
            <person name="Zeng Q."/>
            <person name="Gargeya S."/>
            <person name="Fitzgerald M."/>
            <person name="Haas B."/>
            <person name="Abouelleil A."/>
            <person name="Alvarado L."/>
            <person name="Arachchi H.M."/>
            <person name="Berlin A."/>
            <person name="Chapman S.B."/>
            <person name="Gearin G."/>
            <person name="Goldberg J."/>
            <person name="Griggs A."/>
            <person name="Gujja S."/>
            <person name="Hansen M."/>
            <person name="Heiman D."/>
            <person name="Howarth C."/>
            <person name="Larimer J."/>
            <person name="Lui A."/>
            <person name="MacDonald P.J.P."/>
            <person name="McCowen C."/>
            <person name="Montmayeur A."/>
            <person name="Murphy C."/>
            <person name="Neiman D."/>
            <person name="Pearson M."/>
            <person name="Priest M."/>
            <person name="Roberts A."/>
            <person name="Saif S."/>
            <person name="Shea T."/>
            <person name="Sisk P."/>
            <person name="Stolte C."/>
            <person name="Sykes S."/>
            <person name="Wortman J."/>
            <person name="Nusbaum C."/>
            <person name="Birren B."/>
        </authorList>
    </citation>
    <scope>NUCLEOTIDE SEQUENCE [LARGE SCALE GENOMIC DNA]</scope>
    <source>
        <strain evidence="5 6">ATCC 38327</strain>
    </source>
</reference>
<keyword evidence="3" id="KW-0663">Pyridoxal phosphate</keyword>
<evidence type="ECO:0000313" key="6">
    <source>
        <dbReference type="Proteomes" id="UP000054350"/>
    </source>
</evidence>
<evidence type="ECO:0000259" key="4">
    <source>
        <dbReference type="Pfam" id="PF01212"/>
    </source>
</evidence>
<dbReference type="GO" id="GO:0005829">
    <property type="term" value="C:cytosol"/>
    <property type="evidence" value="ECO:0007669"/>
    <property type="project" value="TreeGrafter"/>
</dbReference>
<dbReference type="EMBL" id="GG745328">
    <property type="protein sequence ID" value="KNE54542.1"/>
    <property type="molecule type" value="Genomic_DNA"/>
</dbReference>
<dbReference type="Proteomes" id="UP000054350">
    <property type="component" value="Unassembled WGS sequence"/>
</dbReference>
<name>A0A0L0RVW9_ALLM3</name>
<dbReference type="GO" id="GO:0006545">
    <property type="term" value="P:glycine biosynthetic process"/>
    <property type="evidence" value="ECO:0007669"/>
    <property type="project" value="TreeGrafter"/>
</dbReference>
<dbReference type="STRING" id="578462.A0A0L0RVW9"/>
<dbReference type="GO" id="GO:0006567">
    <property type="term" value="P:L-threonine catabolic process"/>
    <property type="evidence" value="ECO:0007669"/>
    <property type="project" value="TreeGrafter"/>
</dbReference>
<dbReference type="Gene3D" id="3.40.640.10">
    <property type="entry name" value="Type I PLP-dependent aspartate aminotransferase-like (Major domain)"/>
    <property type="match status" value="1"/>
</dbReference>
<dbReference type="InterPro" id="IPR015421">
    <property type="entry name" value="PyrdxlP-dep_Trfase_major"/>
</dbReference>
<comment type="similarity">
    <text evidence="2">Belongs to the threonine aldolase family.</text>
</comment>
<dbReference type="PANTHER" id="PTHR48097:SF9">
    <property type="entry name" value="L-THREONINE ALDOLASE"/>
    <property type="match status" value="1"/>
</dbReference>
<protein>
    <recommendedName>
        <fullName evidence="4">Aromatic amino acid beta-eliminating lyase/threonine aldolase domain-containing protein</fullName>
    </recommendedName>
</protein>
<dbReference type="InterPro" id="IPR001597">
    <property type="entry name" value="ArAA_b-elim_lyase/Thr_aldolase"/>
</dbReference>
<gene>
    <name evidence="5" type="ORF">AMAG_00512</name>
</gene>
<accession>A0A0L0RVW9</accession>
<dbReference type="VEuPathDB" id="FungiDB:AMAG_00512"/>
<evidence type="ECO:0000256" key="1">
    <source>
        <dbReference type="ARBA" id="ARBA00001933"/>
    </source>
</evidence>
<dbReference type="SUPFAM" id="SSF53383">
    <property type="entry name" value="PLP-dependent transferases"/>
    <property type="match status" value="1"/>
</dbReference>
<dbReference type="eggNOG" id="KOG1368">
    <property type="taxonomic scope" value="Eukaryota"/>
</dbReference>
<dbReference type="OrthoDB" id="10261951at2759"/>
<feature type="domain" description="Aromatic amino acid beta-eliminating lyase/threonine aldolase" evidence="4">
    <location>
        <begin position="16"/>
        <end position="122"/>
    </location>
</feature>